<feature type="chain" id="PRO_5040954063" description="Apple domain-containing protein" evidence="3">
    <location>
        <begin position="27"/>
        <end position="747"/>
    </location>
</feature>
<feature type="signal peptide" evidence="3">
    <location>
        <begin position="1"/>
        <end position="26"/>
    </location>
</feature>
<evidence type="ECO:0000256" key="1">
    <source>
        <dbReference type="SAM" id="MobiDB-lite"/>
    </source>
</evidence>
<dbReference type="EMBL" id="BRXZ01002933">
    <property type="protein sequence ID" value="GMH73224.1"/>
    <property type="molecule type" value="Genomic_DNA"/>
</dbReference>
<feature type="region of interest" description="Disordered" evidence="1">
    <location>
        <begin position="679"/>
        <end position="705"/>
    </location>
</feature>
<evidence type="ECO:0000313" key="4">
    <source>
        <dbReference type="EMBL" id="GMH73224.1"/>
    </source>
</evidence>
<keyword evidence="3" id="KW-0732">Signal</keyword>
<sequence>MMGTAPAHFLYPAFLLLTCFLSSANASYVVKACVARSLNHTCSPTAITTRRTEQPVTGDCGHTYDQKGSVTWADLTLPDSPEGEDGGVLLVEVTTAISGQSTDGGFFVRPSRRTRQWGRAQLNGKKSATFYLAETGQYSVEFASPEFWRTDAALSFDSLMLFVNPELSIPSNAKIISDDSTVVAEDLGPNEVYVFAADYQYDWGADHVFKVHDNTQIYFEPGAHVKARIVQTEKKVDNVIISGYGILDTHYDLEPDLVGISDDNTHQSIGIYGKNIKVHGVTILNTNPKCDVWGYCLNINANWSPIGDPTDPFGANELQNQALPAPSYKPRKAHCQEKNMDDTPNTNFENCPTSHNDGQKVTFVKCMTWQMGQDGINAGRYGTVDNSFVRVIDDAIKPWDSNGIYTNVTIWQQTLGWPINFGWWNWNQPDENTILEDIYVIHNHNWRSSADWPETQSGQCTIGAIYGSGAVKRAYRLKNIFVETAASCALGLEISKTAYSRHPTSEGCVGSMVDFEIDGIFFDEDFKSGSGYANFISGEANPYPACTGELSGKIENLKIASNVAGKALSESDFVLPASGTVTGLELKRAEDPHPAGSWEKFEGKNAYVGNGATYEIDEDAGAAVTALEQCKERCHSDLSCDCVVFDGQNKLCWKRRGCVAASFDVDPLYDVYVQEEVVDGEGSGGNDDGEIEDGEIKDGDRGGEEGKVGEIPFVPLGVGIGGSVVVGAAAALYWKRRANGARTTLLG</sequence>
<keyword evidence="5" id="KW-1185">Reference proteome</keyword>
<evidence type="ECO:0008006" key="6">
    <source>
        <dbReference type="Google" id="ProtNLM"/>
    </source>
</evidence>
<dbReference type="Proteomes" id="UP001165082">
    <property type="component" value="Unassembled WGS sequence"/>
</dbReference>
<evidence type="ECO:0000313" key="5">
    <source>
        <dbReference type="Proteomes" id="UP001165082"/>
    </source>
</evidence>
<dbReference type="Gene3D" id="2.160.20.10">
    <property type="entry name" value="Single-stranded right-handed beta-helix, Pectin lyase-like"/>
    <property type="match status" value="1"/>
</dbReference>
<evidence type="ECO:0000256" key="3">
    <source>
        <dbReference type="SAM" id="SignalP"/>
    </source>
</evidence>
<keyword evidence="2" id="KW-0472">Membrane</keyword>
<name>A0A9W7ARU4_9STRA</name>
<feature type="compositionally biased region" description="Basic and acidic residues" evidence="1">
    <location>
        <begin position="694"/>
        <end position="705"/>
    </location>
</feature>
<organism evidence="4 5">
    <name type="scientific">Triparma retinervis</name>
    <dbReference type="NCBI Taxonomy" id="2557542"/>
    <lineage>
        <taxon>Eukaryota</taxon>
        <taxon>Sar</taxon>
        <taxon>Stramenopiles</taxon>
        <taxon>Ochrophyta</taxon>
        <taxon>Bolidophyceae</taxon>
        <taxon>Parmales</taxon>
        <taxon>Triparmaceae</taxon>
        <taxon>Triparma</taxon>
    </lineage>
</organism>
<comment type="caution">
    <text evidence="4">The sequence shown here is derived from an EMBL/GenBank/DDBJ whole genome shotgun (WGS) entry which is preliminary data.</text>
</comment>
<keyword evidence="2" id="KW-1133">Transmembrane helix</keyword>
<dbReference type="InterPro" id="IPR011050">
    <property type="entry name" value="Pectin_lyase_fold/virulence"/>
</dbReference>
<protein>
    <recommendedName>
        <fullName evidence="6">Apple domain-containing protein</fullName>
    </recommendedName>
</protein>
<dbReference type="OrthoDB" id="191042at2759"/>
<keyword evidence="2" id="KW-0812">Transmembrane</keyword>
<dbReference type="AlphaFoldDB" id="A0A9W7ARU4"/>
<evidence type="ECO:0000256" key="2">
    <source>
        <dbReference type="SAM" id="Phobius"/>
    </source>
</evidence>
<dbReference type="InterPro" id="IPR012334">
    <property type="entry name" value="Pectin_lyas_fold"/>
</dbReference>
<proteinExistence type="predicted"/>
<gene>
    <name evidence="4" type="ORF">TrRE_jg10129</name>
</gene>
<dbReference type="SUPFAM" id="SSF51126">
    <property type="entry name" value="Pectin lyase-like"/>
    <property type="match status" value="1"/>
</dbReference>
<feature type="transmembrane region" description="Helical" evidence="2">
    <location>
        <begin position="713"/>
        <end position="734"/>
    </location>
</feature>
<accession>A0A9W7ARU4</accession>
<reference evidence="4" key="1">
    <citation type="submission" date="2022-07" db="EMBL/GenBank/DDBJ databases">
        <title>Genome analysis of Parmales, a sister group of diatoms, reveals the evolutionary specialization of diatoms from phago-mixotrophs to photoautotrophs.</title>
        <authorList>
            <person name="Ban H."/>
            <person name="Sato S."/>
            <person name="Yoshikawa S."/>
            <person name="Kazumasa Y."/>
            <person name="Nakamura Y."/>
            <person name="Ichinomiya M."/>
            <person name="Saitoh K."/>
            <person name="Sato N."/>
            <person name="Blanc-Mathieu R."/>
            <person name="Endo H."/>
            <person name="Kuwata A."/>
            <person name="Ogata H."/>
        </authorList>
    </citation>
    <scope>NUCLEOTIDE SEQUENCE</scope>
</reference>